<feature type="transmembrane region" description="Helical" evidence="1">
    <location>
        <begin position="20"/>
        <end position="43"/>
    </location>
</feature>
<evidence type="ECO:0000256" key="1">
    <source>
        <dbReference type="SAM" id="Phobius"/>
    </source>
</evidence>
<reference evidence="3 4" key="1">
    <citation type="submission" date="2019-02" db="EMBL/GenBank/DDBJ databases">
        <title>Kribbella capetownensis sp. nov. and Kribbella speibonae sp. nov., isolated from soil.</title>
        <authorList>
            <person name="Curtis S.M."/>
            <person name="Norton I."/>
            <person name="Everest G.J."/>
            <person name="Meyers P.R."/>
        </authorList>
    </citation>
    <scope>NUCLEOTIDE SEQUENCE [LARGE SCALE GENOMIC DNA]</scope>
    <source>
        <strain evidence="3 4">NRRL B-24813</strain>
    </source>
</reference>
<feature type="transmembrane region" description="Helical" evidence="1">
    <location>
        <begin position="112"/>
        <end position="129"/>
    </location>
</feature>
<dbReference type="AlphaFoldDB" id="A0A4R0KTX7"/>
<dbReference type="InterPro" id="IPR055568">
    <property type="entry name" value="DUF7144"/>
</dbReference>
<keyword evidence="1" id="KW-0812">Transmembrane</keyword>
<proteinExistence type="predicted"/>
<comment type="caution">
    <text evidence="3">The sequence shown here is derived from an EMBL/GenBank/DDBJ whole genome shotgun (WGS) entry which is preliminary data.</text>
</comment>
<dbReference type="OrthoDB" id="4482242at2"/>
<feature type="transmembrane region" description="Helical" evidence="1">
    <location>
        <begin position="63"/>
        <end position="82"/>
    </location>
</feature>
<gene>
    <name evidence="3" type="ORF">E0H73_08575</name>
</gene>
<name>A0A4R0KTX7_9ACTN</name>
<dbReference type="Pfam" id="PF23636">
    <property type="entry name" value="DUF7144"/>
    <property type="match status" value="1"/>
</dbReference>
<keyword evidence="1" id="KW-1133">Transmembrane helix</keyword>
<organism evidence="3 4">
    <name type="scientific">Kribbella pittospori</name>
    <dbReference type="NCBI Taxonomy" id="722689"/>
    <lineage>
        <taxon>Bacteria</taxon>
        <taxon>Bacillati</taxon>
        <taxon>Actinomycetota</taxon>
        <taxon>Actinomycetes</taxon>
        <taxon>Propionibacteriales</taxon>
        <taxon>Kribbellaceae</taxon>
        <taxon>Kribbella</taxon>
    </lineage>
</organism>
<dbReference type="Proteomes" id="UP000291144">
    <property type="component" value="Unassembled WGS sequence"/>
</dbReference>
<dbReference type="RefSeq" id="WP_131352948.1">
    <property type="nucleotide sequence ID" value="NZ_SJKB01000002.1"/>
</dbReference>
<evidence type="ECO:0000313" key="3">
    <source>
        <dbReference type="EMBL" id="TCC64443.1"/>
    </source>
</evidence>
<dbReference type="EMBL" id="SJKB01000002">
    <property type="protein sequence ID" value="TCC64443.1"/>
    <property type="molecule type" value="Genomic_DNA"/>
</dbReference>
<sequence>MTQEETDDRREQSVFAMTGVMFAATMMVLIGAFQVITGLAAIIDDRYFVTAQGYAFHLDTTAWGWIHLLLGLLMVVAGFGLFYRATWAGVTALVLAILSAIDNFFFIPYAPVWSLLVIALDVWVIWAVTRPRMIHS</sequence>
<evidence type="ECO:0000313" key="4">
    <source>
        <dbReference type="Proteomes" id="UP000291144"/>
    </source>
</evidence>
<keyword evidence="1" id="KW-0472">Membrane</keyword>
<protein>
    <recommendedName>
        <fullName evidence="2">DUF7144 domain-containing protein</fullName>
    </recommendedName>
</protein>
<feature type="domain" description="DUF7144" evidence="2">
    <location>
        <begin position="20"/>
        <end position="131"/>
    </location>
</feature>
<keyword evidence="4" id="KW-1185">Reference proteome</keyword>
<accession>A0A4R0KTX7</accession>
<evidence type="ECO:0000259" key="2">
    <source>
        <dbReference type="Pfam" id="PF23636"/>
    </source>
</evidence>